<evidence type="ECO:0000313" key="1">
    <source>
        <dbReference type="EMBL" id="KUK35942.1"/>
    </source>
</evidence>
<protein>
    <submittedName>
        <fullName evidence="1">Uncharacterized protein</fullName>
    </submittedName>
</protein>
<dbReference type="EMBL" id="LGFO01000209">
    <property type="protein sequence ID" value="KUK35942.1"/>
    <property type="molecule type" value="Genomic_DNA"/>
</dbReference>
<sequence length="35" mass="4011">MGGIDRKYLTGLFTVREQIKFASSEIVGYIEIEMD</sequence>
<accession>A0A101FFB1</accession>
<gene>
    <name evidence="1" type="ORF">XD66_1354</name>
</gene>
<reference evidence="2" key="1">
    <citation type="journal article" date="2015" name="MBio">
        <title>Genome-Resolved Metagenomic Analysis Reveals Roles for Candidate Phyla and Other Microbial Community Members in Biogeochemical Transformations in Oil Reservoirs.</title>
        <authorList>
            <person name="Hu P."/>
            <person name="Tom L."/>
            <person name="Singh A."/>
            <person name="Thomas B.C."/>
            <person name="Baker B.J."/>
            <person name="Piceno Y.M."/>
            <person name="Andersen G.L."/>
            <person name="Banfield J.F."/>
        </authorList>
    </citation>
    <scope>NUCLEOTIDE SEQUENCE [LARGE SCALE GENOMIC DNA]</scope>
</reference>
<name>A0A101FFB1_9THEO</name>
<dbReference type="AlphaFoldDB" id="A0A101FFB1"/>
<comment type="caution">
    <text evidence="1">The sequence shown here is derived from an EMBL/GenBank/DDBJ whole genome shotgun (WGS) entry which is preliminary data.</text>
</comment>
<proteinExistence type="predicted"/>
<evidence type="ECO:0000313" key="2">
    <source>
        <dbReference type="Proteomes" id="UP000053326"/>
    </source>
</evidence>
<organism evidence="1 2">
    <name type="scientific">Thermacetogenium phaeum</name>
    <dbReference type="NCBI Taxonomy" id="85874"/>
    <lineage>
        <taxon>Bacteria</taxon>
        <taxon>Bacillati</taxon>
        <taxon>Bacillota</taxon>
        <taxon>Clostridia</taxon>
        <taxon>Thermoanaerobacterales</taxon>
        <taxon>Thermoanaerobacteraceae</taxon>
        <taxon>Thermacetogenium</taxon>
    </lineage>
</organism>
<feature type="non-terminal residue" evidence="1">
    <location>
        <position position="35"/>
    </location>
</feature>
<dbReference type="Proteomes" id="UP000053326">
    <property type="component" value="Unassembled WGS sequence"/>
</dbReference>